<dbReference type="SUPFAM" id="SSF52075">
    <property type="entry name" value="Outer arm dynein light chain 1"/>
    <property type="match status" value="1"/>
</dbReference>
<protein>
    <submittedName>
        <fullName evidence="4">Uncharacterized protein</fullName>
    </submittedName>
</protein>
<dbReference type="PANTHER" id="PTHR15454:SF37">
    <property type="entry name" value="OUTER ARM DYNEIN LIGHT CHAIN 1 PROTEIN"/>
    <property type="match status" value="1"/>
</dbReference>
<dbReference type="PANTHER" id="PTHR15454">
    <property type="entry name" value="NISCHARIN RELATED"/>
    <property type="match status" value="1"/>
</dbReference>
<feature type="region of interest" description="Disordered" evidence="3">
    <location>
        <begin position="271"/>
        <end position="354"/>
    </location>
</feature>
<dbReference type="InterPro" id="IPR003591">
    <property type="entry name" value="Leu-rich_rpt_typical-subtyp"/>
</dbReference>
<reference evidence="4 5" key="1">
    <citation type="journal article" date="2022" name="Nat. Plants">
        <title>Genomes of leafy and leafless Platanthera orchids illuminate the evolution of mycoheterotrophy.</title>
        <authorList>
            <person name="Li M.H."/>
            <person name="Liu K.W."/>
            <person name="Li Z."/>
            <person name="Lu H.C."/>
            <person name="Ye Q.L."/>
            <person name="Zhang D."/>
            <person name="Wang J.Y."/>
            <person name="Li Y.F."/>
            <person name="Zhong Z.M."/>
            <person name="Liu X."/>
            <person name="Yu X."/>
            <person name="Liu D.K."/>
            <person name="Tu X.D."/>
            <person name="Liu B."/>
            <person name="Hao Y."/>
            <person name="Liao X.Y."/>
            <person name="Jiang Y.T."/>
            <person name="Sun W.H."/>
            <person name="Chen J."/>
            <person name="Chen Y.Q."/>
            <person name="Ai Y."/>
            <person name="Zhai J.W."/>
            <person name="Wu S.S."/>
            <person name="Zhou Z."/>
            <person name="Hsiao Y.Y."/>
            <person name="Wu W.L."/>
            <person name="Chen Y.Y."/>
            <person name="Lin Y.F."/>
            <person name="Hsu J.L."/>
            <person name="Li C.Y."/>
            <person name="Wang Z.W."/>
            <person name="Zhao X."/>
            <person name="Zhong W.Y."/>
            <person name="Ma X.K."/>
            <person name="Ma L."/>
            <person name="Huang J."/>
            <person name="Chen G.Z."/>
            <person name="Huang M.Z."/>
            <person name="Huang L."/>
            <person name="Peng D.H."/>
            <person name="Luo Y.B."/>
            <person name="Zou S.Q."/>
            <person name="Chen S.P."/>
            <person name="Lan S."/>
            <person name="Tsai W.C."/>
            <person name="Van de Peer Y."/>
            <person name="Liu Z.J."/>
        </authorList>
    </citation>
    <scope>NUCLEOTIDE SEQUENCE [LARGE SCALE GENOMIC DNA]</scope>
    <source>
        <strain evidence="4">Lor288</strain>
    </source>
</reference>
<feature type="compositionally biased region" description="Low complexity" evidence="3">
    <location>
        <begin position="330"/>
        <end position="347"/>
    </location>
</feature>
<comment type="caution">
    <text evidence="4">The sequence shown here is derived from an EMBL/GenBank/DDBJ whole genome shotgun (WGS) entry which is preliminary data.</text>
</comment>
<dbReference type="Gene3D" id="3.80.10.10">
    <property type="entry name" value="Ribonuclease Inhibitor"/>
    <property type="match status" value="1"/>
</dbReference>
<accession>A0ABR2MPT5</accession>
<evidence type="ECO:0000313" key="5">
    <source>
        <dbReference type="Proteomes" id="UP001412067"/>
    </source>
</evidence>
<dbReference type="PRINTS" id="PR00019">
    <property type="entry name" value="LEURICHRPT"/>
</dbReference>
<evidence type="ECO:0000313" key="4">
    <source>
        <dbReference type="EMBL" id="KAK8966003.1"/>
    </source>
</evidence>
<keyword evidence="2" id="KW-0677">Repeat</keyword>
<name>A0ABR2MPT5_9ASPA</name>
<dbReference type="EMBL" id="JBBWWR010000005">
    <property type="protein sequence ID" value="KAK8966003.1"/>
    <property type="molecule type" value="Genomic_DNA"/>
</dbReference>
<dbReference type="Pfam" id="PF14580">
    <property type="entry name" value="LRR_9"/>
    <property type="match status" value="1"/>
</dbReference>
<evidence type="ECO:0000256" key="3">
    <source>
        <dbReference type="SAM" id="MobiDB-lite"/>
    </source>
</evidence>
<dbReference type="InterPro" id="IPR001611">
    <property type="entry name" value="Leu-rich_rpt"/>
</dbReference>
<gene>
    <name evidence="4" type="ORF">KSP40_PGU019087</name>
</gene>
<evidence type="ECO:0000256" key="2">
    <source>
        <dbReference type="ARBA" id="ARBA00022737"/>
    </source>
</evidence>
<dbReference type="SMART" id="SM00369">
    <property type="entry name" value="LRR_TYP"/>
    <property type="match status" value="3"/>
</dbReference>
<dbReference type="InterPro" id="IPR032675">
    <property type="entry name" value="LRR_dom_sf"/>
</dbReference>
<proteinExistence type="predicted"/>
<organism evidence="4 5">
    <name type="scientific">Platanthera guangdongensis</name>
    <dbReference type="NCBI Taxonomy" id="2320717"/>
    <lineage>
        <taxon>Eukaryota</taxon>
        <taxon>Viridiplantae</taxon>
        <taxon>Streptophyta</taxon>
        <taxon>Embryophyta</taxon>
        <taxon>Tracheophyta</taxon>
        <taxon>Spermatophyta</taxon>
        <taxon>Magnoliopsida</taxon>
        <taxon>Liliopsida</taxon>
        <taxon>Asparagales</taxon>
        <taxon>Orchidaceae</taxon>
        <taxon>Orchidoideae</taxon>
        <taxon>Orchideae</taxon>
        <taxon>Orchidinae</taxon>
        <taxon>Platanthera</taxon>
    </lineage>
</organism>
<keyword evidence="5" id="KW-1185">Reference proteome</keyword>
<dbReference type="PROSITE" id="PS51450">
    <property type="entry name" value="LRR"/>
    <property type="match status" value="3"/>
</dbReference>
<evidence type="ECO:0000256" key="1">
    <source>
        <dbReference type="ARBA" id="ARBA00022614"/>
    </source>
</evidence>
<dbReference type="Proteomes" id="UP001412067">
    <property type="component" value="Unassembled WGS sequence"/>
</dbReference>
<sequence length="354" mass="39308">MDRVSAWVDSLDDSSFFPVDAEEQHDEATDEAAEANDFIQSLNSFSSVAHISSLGLKAIPSISAFVSLRSVNLSGNYIDRITPGFLPKCLHTLDLSRNKILNIDGLRDLERLKILNLSHNRISRIGHGLSSCTLIKELYLAGNKISNAEGFDRLQKLTVLDLSFNRMNTVKALSQLAANFNSLLIFNLIGKPIQAHLGDDRLKKALLSLLPRVAYLNKQPTDPRKIREITTNIVGRASIREAARSFPEDADKKIKPRFCCKRVWVPTRSQTPNNFTWHHRSTPKPSPPSQAARPPLLSEYQLGESARSRGYTPARPQQTARAPSLYRRVPPLASELPPPLASSIPARSPSPPRA</sequence>
<dbReference type="SMART" id="SM00365">
    <property type="entry name" value="LRR_SD22"/>
    <property type="match status" value="4"/>
</dbReference>
<keyword evidence="1" id="KW-0433">Leucine-rich repeat</keyword>